<dbReference type="PANTHER" id="PTHR35834">
    <property type="entry name" value="ARMADILLO-TYPE FOLD PROTEIN-RELATED"/>
    <property type="match status" value="1"/>
</dbReference>
<keyword evidence="2" id="KW-1185">Reference proteome</keyword>
<comment type="caution">
    <text evidence="1">The sequence shown here is derived from an EMBL/GenBank/DDBJ whole genome shotgun (WGS) entry which is preliminary data.</text>
</comment>
<name>A0AAV0K3E0_9ROSI</name>
<dbReference type="Proteomes" id="UP001154282">
    <property type="component" value="Unassembled WGS sequence"/>
</dbReference>
<proteinExistence type="predicted"/>
<accession>A0AAV0K3E0</accession>
<dbReference type="InterPro" id="IPR011989">
    <property type="entry name" value="ARM-like"/>
</dbReference>
<dbReference type="PANTHER" id="PTHR35834:SF3">
    <property type="entry name" value="ARM REPEAT SUPERFAMILY PROTEIN"/>
    <property type="match status" value="1"/>
</dbReference>
<dbReference type="SUPFAM" id="SSF48371">
    <property type="entry name" value="ARM repeat"/>
    <property type="match status" value="1"/>
</dbReference>
<dbReference type="EMBL" id="CAMGYJ010000005">
    <property type="protein sequence ID" value="CAI0416602.1"/>
    <property type="molecule type" value="Genomic_DNA"/>
</dbReference>
<organism evidence="1 2">
    <name type="scientific">Linum tenue</name>
    <dbReference type="NCBI Taxonomy" id="586396"/>
    <lineage>
        <taxon>Eukaryota</taxon>
        <taxon>Viridiplantae</taxon>
        <taxon>Streptophyta</taxon>
        <taxon>Embryophyta</taxon>
        <taxon>Tracheophyta</taxon>
        <taxon>Spermatophyta</taxon>
        <taxon>Magnoliopsida</taxon>
        <taxon>eudicotyledons</taxon>
        <taxon>Gunneridae</taxon>
        <taxon>Pentapetalae</taxon>
        <taxon>rosids</taxon>
        <taxon>fabids</taxon>
        <taxon>Malpighiales</taxon>
        <taxon>Linaceae</taxon>
        <taxon>Linum</taxon>
    </lineage>
</organism>
<evidence type="ECO:0000313" key="1">
    <source>
        <dbReference type="EMBL" id="CAI0416602.1"/>
    </source>
</evidence>
<dbReference type="Gene3D" id="1.25.10.10">
    <property type="entry name" value="Leucine-rich Repeat Variant"/>
    <property type="match status" value="1"/>
</dbReference>
<gene>
    <name evidence="1" type="ORF">LITE_LOCUS17032</name>
</gene>
<sequence>MEEETQHKSNKNTQQLTSSFLHSLRGAARDLRINNPIFSLSVTDIQPAAIAKILKLETESGATTLLSGDPNLFKVSQFLTDLKTLHRDLEKSGGYSLRSILRRRIAAYRIYQLAIKIEAEIRVYFDRELIQKLVKTLQLPEGEKEEDEKIRVLEEFEERLSSGFDREFQELVLKAKLFSILESLLCKSDRRPTTRVKEHVARAIVGLVRFNKDVFVGLVLMGSTVPALVSMATRCSIQVLTELVSLIRTPLIDEMELDGQIPRVVALLGSNSENGDDDRLLPIKTAAFYCVCEIAYHGRKEVIEAMLEQGLIKKLVELQRSRHGDNFVEAEGTGAGDRPFGSCVAKFAVQVEVGEGLSGGERKELKREMVERVRDACVSEAEAASILAEVLWGSTP</sequence>
<evidence type="ECO:0000313" key="2">
    <source>
        <dbReference type="Proteomes" id="UP001154282"/>
    </source>
</evidence>
<reference evidence="1" key="1">
    <citation type="submission" date="2022-08" db="EMBL/GenBank/DDBJ databases">
        <authorList>
            <person name="Gutierrez-Valencia J."/>
        </authorList>
    </citation>
    <scope>NUCLEOTIDE SEQUENCE</scope>
</reference>
<protein>
    <submittedName>
        <fullName evidence="1">Uncharacterized protein</fullName>
    </submittedName>
</protein>
<dbReference type="InterPro" id="IPR016024">
    <property type="entry name" value="ARM-type_fold"/>
</dbReference>
<dbReference type="AlphaFoldDB" id="A0AAV0K3E0"/>